<gene>
    <name evidence="3" type="ORF">E1298_25135</name>
</gene>
<dbReference type="RefSeq" id="WP_131897366.1">
    <property type="nucleotide sequence ID" value="NZ_SMKU01000146.1"/>
</dbReference>
<dbReference type="InterPro" id="IPR045851">
    <property type="entry name" value="AMP-bd_C_sf"/>
</dbReference>
<evidence type="ECO:0000259" key="1">
    <source>
        <dbReference type="Pfam" id="PF00501"/>
    </source>
</evidence>
<dbReference type="SUPFAM" id="SSF56801">
    <property type="entry name" value="Acetyl-CoA synthetase-like"/>
    <property type="match status" value="1"/>
</dbReference>
<dbReference type="InterPro" id="IPR042099">
    <property type="entry name" value="ANL_N_sf"/>
</dbReference>
<dbReference type="InterPro" id="IPR020845">
    <property type="entry name" value="AMP-binding_CS"/>
</dbReference>
<dbReference type="Pfam" id="PF13193">
    <property type="entry name" value="AMP-binding_C"/>
    <property type="match status" value="1"/>
</dbReference>
<comment type="caution">
    <text evidence="3">The sequence shown here is derived from an EMBL/GenBank/DDBJ whole genome shotgun (WGS) entry which is preliminary data.</text>
</comment>
<evidence type="ECO:0000313" key="4">
    <source>
        <dbReference type="Proteomes" id="UP000294513"/>
    </source>
</evidence>
<dbReference type="PANTHER" id="PTHR43767">
    <property type="entry name" value="LONG-CHAIN-FATTY-ACID--COA LIGASE"/>
    <property type="match status" value="1"/>
</dbReference>
<reference evidence="3 4" key="1">
    <citation type="submission" date="2019-03" db="EMBL/GenBank/DDBJ databases">
        <title>Draft genome sequences of novel Actinobacteria.</title>
        <authorList>
            <person name="Sahin N."/>
            <person name="Ay H."/>
            <person name="Saygin H."/>
        </authorList>
    </citation>
    <scope>NUCLEOTIDE SEQUENCE [LARGE SCALE GENOMIC DNA]</scope>
    <source>
        <strain evidence="3 4">H3C3</strain>
    </source>
</reference>
<evidence type="ECO:0000259" key="2">
    <source>
        <dbReference type="Pfam" id="PF13193"/>
    </source>
</evidence>
<name>A0A4R5BAS3_9ACTN</name>
<keyword evidence="4" id="KW-1185">Reference proteome</keyword>
<proteinExistence type="predicted"/>
<dbReference type="OrthoDB" id="4363623at2"/>
<protein>
    <submittedName>
        <fullName evidence="3">AMP-dependent synthetase</fullName>
    </submittedName>
</protein>
<feature type="domain" description="AMP-dependent synthetase/ligase" evidence="1">
    <location>
        <begin position="17"/>
        <end position="404"/>
    </location>
</feature>
<dbReference type="Gene3D" id="3.40.50.12780">
    <property type="entry name" value="N-terminal domain of ligase-like"/>
    <property type="match status" value="1"/>
</dbReference>
<dbReference type="EMBL" id="SMKU01000146">
    <property type="protein sequence ID" value="TDD80834.1"/>
    <property type="molecule type" value="Genomic_DNA"/>
</dbReference>
<dbReference type="GO" id="GO:0016878">
    <property type="term" value="F:acid-thiol ligase activity"/>
    <property type="evidence" value="ECO:0007669"/>
    <property type="project" value="UniProtKB-ARBA"/>
</dbReference>
<feature type="domain" description="AMP-binding enzyme C-terminal" evidence="2">
    <location>
        <begin position="455"/>
        <end position="530"/>
    </location>
</feature>
<dbReference type="Pfam" id="PF00501">
    <property type="entry name" value="AMP-binding"/>
    <property type="match status" value="1"/>
</dbReference>
<evidence type="ECO:0000313" key="3">
    <source>
        <dbReference type="EMBL" id="TDD80834.1"/>
    </source>
</evidence>
<dbReference type="Gene3D" id="3.30.300.30">
    <property type="match status" value="1"/>
</dbReference>
<dbReference type="PROSITE" id="PS00455">
    <property type="entry name" value="AMP_BINDING"/>
    <property type="match status" value="1"/>
</dbReference>
<dbReference type="InterPro" id="IPR050237">
    <property type="entry name" value="ATP-dep_AMP-bd_enzyme"/>
</dbReference>
<sequence>MDMQPVPAWGTIPRMLRDQATGHGDVEVVASGDVRLTLAGLARRSAETARALMALGIAPGDRVAVWAPNTPAWVVAAYGIWDAGAVITPLSTRFKGLEAAGLLRKVGAKALLVAEGFMGTSYLDLLAGTAGPATAGRPYRDLPDLEHVVVLDGPVPAASSGALSWTGFLAGGSAVSPEAAEDRALAVTGDDLASIMATSGTTGAPKGVMLFHSQLLRGYWDWAEIVTLREGDRYPIIAPFSHGFGINAGLLACVLRRATMMPIALFRPDELMDLIERDRVSVLAGAPPMFFKILEELGSGGPPSRDVSSLRVAICGAAAVPPELIRRLVDRVGLERMINAYGLMEGTVVSMTRPQDPVEVIARSTGRAVPGVSVRIVGDDGKDLPPGEPGEILVGGYGVMRGYWDDPERTAEAVDSEGWLHTGDIGTLDCQGNVAIVDRKKEMFIVSGFNAYPAEIEGLLLRCPQVAQVAVIGVPDERLGEVGRAYVVPPAGTVLDPDAVIAWARANMSNYKVPRRVVPVDALPVNANGKIDKPALHARALTEQDASRRASSRRRR</sequence>
<dbReference type="AlphaFoldDB" id="A0A4R5BAS3"/>
<dbReference type="Proteomes" id="UP000294513">
    <property type="component" value="Unassembled WGS sequence"/>
</dbReference>
<dbReference type="PANTHER" id="PTHR43767:SF1">
    <property type="entry name" value="NONRIBOSOMAL PEPTIDE SYNTHASE PES1 (EUROFUNG)-RELATED"/>
    <property type="match status" value="1"/>
</dbReference>
<dbReference type="InterPro" id="IPR000873">
    <property type="entry name" value="AMP-dep_synth/lig_dom"/>
</dbReference>
<dbReference type="InterPro" id="IPR025110">
    <property type="entry name" value="AMP-bd_C"/>
</dbReference>
<accession>A0A4R5BAS3</accession>
<organism evidence="3 4">
    <name type="scientific">Actinomadura rubrisoli</name>
    <dbReference type="NCBI Taxonomy" id="2530368"/>
    <lineage>
        <taxon>Bacteria</taxon>
        <taxon>Bacillati</taxon>
        <taxon>Actinomycetota</taxon>
        <taxon>Actinomycetes</taxon>
        <taxon>Streptosporangiales</taxon>
        <taxon>Thermomonosporaceae</taxon>
        <taxon>Actinomadura</taxon>
    </lineage>
</organism>